<keyword evidence="1" id="KW-1133">Transmembrane helix</keyword>
<dbReference type="EMBL" id="PKMF04000146">
    <property type="protein sequence ID" value="KAK7847096.1"/>
    <property type="molecule type" value="Genomic_DNA"/>
</dbReference>
<protein>
    <submittedName>
        <fullName evidence="2">Uncharacterized protein</fullName>
    </submittedName>
</protein>
<gene>
    <name evidence="2" type="ORF">CFP56_007110</name>
</gene>
<keyword evidence="1" id="KW-0812">Transmembrane</keyword>
<evidence type="ECO:0000256" key="1">
    <source>
        <dbReference type="SAM" id="Phobius"/>
    </source>
</evidence>
<dbReference type="AlphaFoldDB" id="A0AAW0L849"/>
<organism evidence="2 3">
    <name type="scientific">Quercus suber</name>
    <name type="common">Cork oak</name>
    <dbReference type="NCBI Taxonomy" id="58331"/>
    <lineage>
        <taxon>Eukaryota</taxon>
        <taxon>Viridiplantae</taxon>
        <taxon>Streptophyta</taxon>
        <taxon>Embryophyta</taxon>
        <taxon>Tracheophyta</taxon>
        <taxon>Spermatophyta</taxon>
        <taxon>Magnoliopsida</taxon>
        <taxon>eudicotyledons</taxon>
        <taxon>Gunneridae</taxon>
        <taxon>Pentapetalae</taxon>
        <taxon>rosids</taxon>
        <taxon>fabids</taxon>
        <taxon>Fagales</taxon>
        <taxon>Fagaceae</taxon>
        <taxon>Quercus</taxon>
    </lineage>
</organism>
<keyword evidence="1" id="KW-0472">Membrane</keyword>
<evidence type="ECO:0000313" key="3">
    <source>
        <dbReference type="Proteomes" id="UP000237347"/>
    </source>
</evidence>
<sequence length="80" mass="9231">MQSTYHFFWTHFEDQTEDGMGYSNSAETKTFLSKEFKRGRAKCFQQRNLSNILLIISLMGYNLLVNDDGEVTDLPKCVNG</sequence>
<accession>A0AAW0L849</accession>
<reference evidence="2 3" key="1">
    <citation type="journal article" date="2018" name="Sci. Data">
        <title>The draft genome sequence of cork oak.</title>
        <authorList>
            <person name="Ramos A.M."/>
            <person name="Usie A."/>
            <person name="Barbosa P."/>
            <person name="Barros P.M."/>
            <person name="Capote T."/>
            <person name="Chaves I."/>
            <person name="Simoes F."/>
            <person name="Abreu I."/>
            <person name="Carrasquinho I."/>
            <person name="Faro C."/>
            <person name="Guimaraes J.B."/>
            <person name="Mendonca D."/>
            <person name="Nobrega F."/>
            <person name="Rodrigues L."/>
            <person name="Saibo N.J.M."/>
            <person name="Varela M.C."/>
            <person name="Egas C."/>
            <person name="Matos J."/>
            <person name="Miguel C.M."/>
            <person name="Oliveira M.M."/>
            <person name="Ricardo C.P."/>
            <person name="Goncalves S."/>
        </authorList>
    </citation>
    <scope>NUCLEOTIDE SEQUENCE [LARGE SCALE GENOMIC DNA]</scope>
    <source>
        <strain evidence="3">cv. HL8</strain>
    </source>
</reference>
<comment type="caution">
    <text evidence="2">The sequence shown here is derived from an EMBL/GenBank/DDBJ whole genome shotgun (WGS) entry which is preliminary data.</text>
</comment>
<name>A0AAW0L849_QUESU</name>
<keyword evidence="3" id="KW-1185">Reference proteome</keyword>
<proteinExistence type="predicted"/>
<dbReference type="Proteomes" id="UP000237347">
    <property type="component" value="Unassembled WGS sequence"/>
</dbReference>
<evidence type="ECO:0000313" key="2">
    <source>
        <dbReference type="EMBL" id="KAK7847096.1"/>
    </source>
</evidence>
<feature type="transmembrane region" description="Helical" evidence="1">
    <location>
        <begin position="48"/>
        <end position="65"/>
    </location>
</feature>